<evidence type="ECO:0000313" key="2">
    <source>
        <dbReference type="EMBL" id="KAG5569105.1"/>
    </source>
</evidence>
<comment type="caution">
    <text evidence="2">The sequence shown here is derived from an EMBL/GenBank/DDBJ whole genome shotgun (WGS) entry which is preliminary data.</text>
</comment>
<feature type="compositionally biased region" description="Polar residues" evidence="1">
    <location>
        <begin position="259"/>
        <end position="271"/>
    </location>
</feature>
<proteinExistence type="predicted"/>
<sequence length="1418" mass="160816">MDPFVPHGKTAHFKVKRSPEQLKFNLDICKYLTYGASCPSRPNRPTFKVRRSPDQASIKTLPMERLALRGQKRPILGQAIHGRVNLPFYRFSCAIVHGIFGDPKFLPHFAKTLLGRPLRPYLWSQLALTGKTAYLLGQTIPGAVQGLIGDPEFRPHFSQNFTGRPLRPYLWSQLALTAKMAHFKGQTIPEAGKPLICRTSVKTLPVKPVGPHGQNSPFLRSNDPRSSWPSRPKRPILKVKRSPKQTSVKTLPLEPVGPHSQNGLFSRSNDSQSKPYLYNQLTLTAKSVHFQGQTIPEADLTCGASRPSRPKWPILKVKRSPEQENPYFANFHLTYGSSWPSRPTRPILKVKRSPEPSVDFLVIQNFDLFFGKILPGLRYKPTYEAINGIFGDPKFRSHFFQNFTWTSVKTLPMEPVGPHGQNDPFLRSNNPQSRQTPILPIFMGYKFQPHFCQNVTYTFVNTLPMEPVGPHGQNIPFLRSKIPGAVYGFFGNLELRSYFCQNFTWRSVKTLPMEPFDPHDQTGPFSGSNEPRSRRPLRPYLWSQLALMDKTAHFQGQTISEAVNGIFGDPDFQSNFCQNITCKSVKTLFIEPVGTYGQNGPFSWSNDPQSKASWPSRPKRPIFKVKRSLEKSVKTLPMEPVDPHGQNGPFSRSNDPRSSQLALIAKTTHFQGQTIPGVVPYLWSQLALTTETAHFQDQTITKSDKPPFYQFSCAVVHRIFGDPEFRPHFCQNFTWMTVSTSPMEPVSPHVQNGPFSYLTFGASWTSWPKCPIFKVKRSLEQINPQICQFSYAIVNGILVIHNFDPIFAKILPRHPLRPYLWSQLALTAKSAHFLGQTFPGADFINEASWPSRPKEIIVKVKGCSVQDLTYGAKWPSRPKRPIFKVKRTGRKTLPMEPVGPHGQNDPKVKGSRANLTYGASWPSRPKWPILKVKHSPEQSMEFLVIQNSDLIFAKNFTWMTVSTLPMEPVSPHGQNVNGILVIQNSDPIFAKILPRHPSRPYLWSQLALTAKTAHFLGQTFPGADFINEASWPSQPKEIIFKVKGCPVQDLTYGAKWPSRPKRPIFKVKRTPEQSKDFLVIQNSDLIFPKISPGRPLRPYLWSQLALTAKMTHFKGQRIPGADLTYGASWPSRPKRPILKVKHSSEQSMDFLVIQNSNLFFAKILPGLRYKPTYGASWPSRLKRPIFKVKRSSDQLALTAKTTHFQGQTISEVVHEIFGDPEFRPFFAKTLPGRPLGPYLWSQLALTAKSNYPQRSWPSRPKRPILKVKLFPEQPSQRKQPIFMVKRSSEQSMDFLEISNFDHIFAKILPGGPLRPYIWSQLTLTAKTAHFQGQTNLRVDLTYGASWHSRPKRPIFKHSNLIFAKILPGYPLIPYLWSQLALTAKTAHFQGQTIPGAGKPPFCQCSCPIVHGFFGDPKL</sequence>
<dbReference type="EMBL" id="JACXVP010000012">
    <property type="protein sequence ID" value="KAG5569105.1"/>
    <property type="molecule type" value="Genomic_DNA"/>
</dbReference>
<gene>
    <name evidence="2" type="ORF">H5410_058871</name>
</gene>
<evidence type="ECO:0000313" key="3">
    <source>
        <dbReference type="Proteomes" id="UP000824120"/>
    </source>
</evidence>
<evidence type="ECO:0000256" key="1">
    <source>
        <dbReference type="SAM" id="MobiDB-lite"/>
    </source>
</evidence>
<reference evidence="2 3" key="1">
    <citation type="submission" date="2020-09" db="EMBL/GenBank/DDBJ databases">
        <title>De no assembly of potato wild relative species, Solanum commersonii.</title>
        <authorList>
            <person name="Cho K."/>
        </authorList>
    </citation>
    <scope>NUCLEOTIDE SEQUENCE [LARGE SCALE GENOMIC DNA]</scope>
    <source>
        <strain evidence="2">LZ3.2</strain>
        <tissue evidence="2">Leaf</tissue>
    </source>
</reference>
<keyword evidence="3" id="KW-1185">Reference proteome</keyword>
<feature type="region of interest" description="Disordered" evidence="1">
    <location>
        <begin position="637"/>
        <end position="656"/>
    </location>
</feature>
<feature type="region of interest" description="Disordered" evidence="1">
    <location>
        <begin position="206"/>
        <end position="271"/>
    </location>
</feature>
<protein>
    <submittedName>
        <fullName evidence="2">Uncharacterized protein</fullName>
    </submittedName>
</protein>
<dbReference type="Proteomes" id="UP000824120">
    <property type="component" value="Chromosome 12"/>
</dbReference>
<accession>A0A9J5W111</accession>
<organism evidence="2 3">
    <name type="scientific">Solanum commersonii</name>
    <name type="common">Commerson's wild potato</name>
    <name type="synonym">Commerson's nightshade</name>
    <dbReference type="NCBI Taxonomy" id="4109"/>
    <lineage>
        <taxon>Eukaryota</taxon>
        <taxon>Viridiplantae</taxon>
        <taxon>Streptophyta</taxon>
        <taxon>Embryophyta</taxon>
        <taxon>Tracheophyta</taxon>
        <taxon>Spermatophyta</taxon>
        <taxon>Magnoliopsida</taxon>
        <taxon>eudicotyledons</taxon>
        <taxon>Gunneridae</taxon>
        <taxon>Pentapetalae</taxon>
        <taxon>asterids</taxon>
        <taxon>lamiids</taxon>
        <taxon>Solanales</taxon>
        <taxon>Solanaceae</taxon>
        <taxon>Solanoideae</taxon>
        <taxon>Solaneae</taxon>
        <taxon>Solanum</taxon>
    </lineage>
</organism>
<feature type="region of interest" description="Disordered" evidence="1">
    <location>
        <begin position="516"/>
        <end position="535"/>
    </location>
</feature>
<name>A0A9J5W111_SOLCO</name>
<feature type="compositionally biased region" description="Basic residues" evidence="1">
    <location>
        <begin position="231"/>
        <end position="243"/>
    </location>
</feature>